<proteinExistence type="predicted"/>
<feature type="compositionally biased region" description="Acidic residues" evidence="1">
    <location>
        <begin position="484"/>
        <end position="494"/>
    </location>
</feature>
<dbReference type="Proteomes" id="UP000269721">
    <property type="component" value="Unassembled WGS sequence"/>
</dbReference>
<protein>
    <submittedName>
        <fullName evidence="2">Uncharacterized protein</fullName>
    </submittedName>
</protein>
<sequence>MTALECMAVPPDCVIHHFGNAHFGNAPRHPTNPNLASRALLARAKHLSGLAHALDLSSRASPEWAIYENLRTAAAIARGPPTENVPELLPGQLRHAAVASLAVAPRDRPDHWAACKETGGGAGDIDRRRRSGTPLDPCDVCQENDHGASRCPLTHPSQGTRLTRQSLRLAVQEKERRQEVVRKEALGAAMLLATCGAPEPFLPPCDICLETDHEPSQCPIANPSLGRRLSREEIPAAVVAKEKRPEAARKEVEKLLARWRERPLIPCGVCMATDYDPSQCPNAHPFPRQCLPRKEIGAAVSAKEKRADAARKKAEKLQSPLAAPPLIPCDVCLETSHDPFVPVAGARDARLPGVEDEPVEPLLDPAGASAAVFTFRPPQPSAAWQQMHGANAIAVPATSSPALAPHPFFASYPWVRCYDPVCDLCGTRHQPARGCTPKSPPTEAAGSPQKTTFTGPSCDFCQKVLDGLLLGSDRGGEGGCGGAAEEDFPPEEEQQACAAPVEGEPRAAPEAEVLPAALPGLEPAPSQEVEEEEGRR</sequence>
<accession>A0A4P9WBD0</accession>
<feature type="region of interest" description="Disordered" evidence="1">
    <location>
        <begin position="431"/>
        <end position="452"/>
    </location>
</feature>
<dbReference type="AlphaFoldDB" id="A0A4P9WBD0"/>
<keyword evidence="3" id="KW-1185">Reference proteome</keyword>
<feature type="region of interest" description="Disordered" evidence="1">
    <location>
        <begin position="477"/>
        <end position="536"/>
    </location>
</feature>
<gene>
    <name evidence="2" type="ORF">BDK51DRAFT_28237</name>
</gene>
<evidence type="ECO:0000313" key="3">
    <source>
        <dbReference type="Proteomes" id="UP000269721"/>
    </source>
</evidence>
<organism evidence="2 3">
    <name type="scientific">Blyttiomyces helicus</name>
    <dbReference type="NCBI Taxonomy" id="388810"/>
    <lineage>
        <taxon>Eukaryota</taxon>
        <taxon>Fungi</taxon>
        <taxon>Fungi incertae sedis</taxon>
        <taxon>Chytridiomycota</taxon>
        <taxon>Chytridiomycota incertae sedis</taxon>
        <taxon>Chytridiomycetes</taxon>
        <taxon>Chytridiomycetes incertae sedis</taxon>
        <taxon>Blyttiomyces</taxon>
    </lineage>
</organism>
<reference evidence="3" key="1">
    <citation type="journal article" date="2018" name="Nat. Microbiol.">
        <title>Leveraging single-cell genomics to expand the fungal tree of life.</title>
        <authorList>
            <person name="Ahrendt S.R."/>
            <person name="Quandt C.A."/>
            <person name="Ciobanu D."/>
            <person name="Clum A."/>
            <person name="Salamov A."/>
            <person name="Andreopoulos B."/>
            <person name="Cheng J.F."/>
            <person name="Woyke T."/>
            <person name="Pelin A."/>
            <person name="Henrissat B."/>
            <person name="Reynolds N.K."/>
            <person name="Benny G.L."/>
            <person name="Smith M.E."/>
            <person name="James T.Y."/>
            <person name="Grigoriev I.V."/>
        </authorList>
    </citation>
    <scope>NUCLEOTIDE SEQUENCE [LARGE SCALE GENOMIC DNA]</scope>
</reference>
<evidence type="ECO:0000256" key="1">
    <source>
        <dbReference type="SAM" id="MobiDB-lite"/>
    </source>
</evidence>
<name>A0A4P9WBD0_9FUNG</name>
<feature type="compositionally biased region" description="Low complexity" evidence="1">
    <location>
        <begin position="510"/>
        <end position="525"/>
    </location>
</feature>
<evidence type="ECO:0000313" key="2">
    <source>
        <dbReference type="EMBL" id="RKO89931.1"/>
    </source>
</evidence>
<dbReference type="EMBL" id="KZ995812">
    <property type="protein sequence ID" value="RKO89931.1"/>
    <property type="molecule type" value="Genomic_DNA"/>
</dbReference>